<accession>A0ABC9FMB6</accession>
<reference evidence="2 3" key="2">
    <citation type="submission" date="2024-10" db="EMBL/GenBank/DDBJ databases">
        <authorList>
            <person name="Ryan C."/>
        </authorList>
    </citation>
    <scope>NUCLEOTIDE SEQUENCE [LARGE SCALE GENOMIC DNA]</scope>
</reference>
<dbReference type="PANTHER" id="PTHR33115:SF56">
    <property type="entry name" value="OS05G0239400 PROTEIN"/>
    <property type="match status" value="1"/>
</dbReference>
<evidence type="ECO:0000313" key="2">
    <source>
        <dbReference type="EMBL" id="CAL5077790.1"/>
    </source>
</evidence>
<dbReference type="EMBL" id="OZ075117">
    <property type="protein sequence ID" value="CAL5077790.1"/>
    <property type="molecule type" value="Genomic_DNA"/>
</dbReference>
<feature type="transmembrane region" description="Helical" evidence="1">
    <location>
        <begin position="57"/>
        <end position="76"/>
    </location>
</feature>
<dbReference type="SUPFAM" id="SSF48371">
    <property type="entry name" value="ARM repeat"/>
    <property type="match status" value="1"/>
</dbReference>
<dbReference type="InterPro" id="IPR016024">
    <property type="entry name" value="ARM-type_fold"/>
</dbReference>
<keyword evidence="1" id="KW-1133">Transmembrane helix</keyword>
<organism evidence="2 3">
    <name type="scientific">Urochloa decumbens</name>
    <dbReference type="NCBI Taxonomy" id="240449"/>
    <lineage>
        <taxon>Eukaryota</taxon>
        <taxon>Viridiplantae</taxon>
        <taxon>Streptophyta</taxon>
        <taxon>Embryophyta</taxon>
        <taxon>Tracheophyta</taxon>
        <taxon>Spermatophyta</taxon>
        <taxon>Magnoliopsida</taxon>
        <taxon>Liliopsida</taxon>
        <taxon>Poales</taxon>
        <taxon>Poaceae</taxon>
        <taxon>PACMAD clade</taxon>
        <taxon>Panicoideae</taxon>
        <taxon>Panicodae</taxon>
        <taxon>Paniceae</taxon>
        <taxon>Melinidinae</taxon>
        <taxon>Urochloa</taxon>
    </lineage>
</organism>
<feature type="transmembrane region" description="Helical" evidence="1">
    <location>
        <begin position="122"/>
        <end position="144"/>
    </location>
</feature>
<protein>
    <submittedName>
        <fullName evidence="2">Uncharacterized protein</fullName>
    </submittedName>
</protein>
<feature type="transmembrane region" description="Helical" evidence="1">
    <location>
        <begin position="164"/>
        <end position="185"/>
    </location>
</feature>
<dbReference type="PANTHER" id="PTHR33115">
    <property type="entry name" value="ARM REPEAT SUPERFAMILY PROTEIN"/>
    <property type="match status" value="1"/>
</dbReference>
<evidence type="ECO:0000256" key="1">
    <source>
        <dbReference type="SAM" id="Phobius"/>
    </source>
</evidence>
<dbReference type="AlphaFoldDB" id="A0ABC9FMB6"/>
<evidence type="ECO:0000313" key="3">
    <source>
        <dbReference type="Proteomes" id="UP001497457"/>
    </source>
</evidence>
<keyword evidence="1" id="KW-0472">Membrane</keyword>
<feature type="transmembrane region" description="Helical" evidence="1">
    <location>
        <begin position="29"/>
        <end position="50"/>
    </location>
</feature>
<name>A0ABC9FMB6_9POAL</name>
<dbReference type="Proteomes" id="UP001497457">
    <property type="component" value="Chromosome 7b"/>
</dbReference>
<keyword evidence="3" id="KW-1185">Reference proteome</keyword>
<proteinExistence type="predicted"/>
<sequence length="761" mass="86298">MEENTGSLPEELMNSYYSYLKLRTATGNIAGGLGVLALLWSTVVLLGGFVSDLRVKYFWFITVVCFMMASKLVKIVENEFRNEIYVHEPKMILILRRQQWIGEDYERLLKIVLCMVLVPKTILLFCIAIFIDFSHFVTLGVSVWRLVLRDYGDAGGDNVNRAKLNAALDIFYALVLFQSVCVLYWKSLRVVSTELVWRLAPRMKKQCGFEKWGSSLVCMYYLETQMKLRKDENLPNKWNFITYGVELLQSASGDDHLWGARLLDKLVRKDKTVRQELLSSRSSIQTLIGMIGLRGTDNIENRERAARIVAHLASDLNITHFPGTVQCICSLLESCRQYCERQVTCPSENSDNLTNRYFRKKRINMEESKEAREEMTKAIQDMDKARHEWRRFPYESRGAKELISQGLLILERVTEDNGNCTEISKDQRLLSKIMSPLSSHYFLSNVRDDTMIEMLSKSLTVVSRLLTSPGDGATRLRNKLASNTKAVSNLMVIWETGSEVAQQLHQHALEILTELAFDDSFKKLDFKKLFKTLRSVFLEEKHGNPVVAEAERERATRLKGKTGEALARLLPARTARGVNVAEILSKQEAINLMIKVRNEILSTKMGTAADTATGEDEQSEERNFLAAMLSLAVVMYNENVVSREDFADGIHEALVVKLVKILKANKHSTSECLRVVKLTCQVVIAMVQVKPSCINHFNGHNLRGTLAEASKTMSEVDDCMLFVGNDREVIKPAERSLASLVKEAEELLDKAQEQGITDISA</sequence>
<gene>
    <name evidence="2" type="ORF">URODEC1_LOCUS106812</name>
</gene>
<reference evidence="3" key="1">
    <citation type="submission" date="2024-06" db="EMBL/GenBank/DDBJ databases">
        <authorList>
            <person name="Ryan C."/>
        </authorList>
    </citation>
    <scope>NUCLEOTIDE SEQUENCE [LARGE SCALE GENOMIC DNA]</scope>
</reference>
<keyword evidence="1" id="KW-0812">Transmembrane</keyword>